<comment type="caution">
    <text evidence="3">The sequence shown here is derived from an EMBL/GenBank/DDBJ whole genome shotgun (WGS) entry which is preliminary data.</text>
</comment>
<keyword evidence="3" id="KW-0547">Nucleotide-binding</keyword>
<keyword evidence="4" id="KW-1185">Reference proteome</keyword>
<sequence length="394" mass="45779">MSLSHEQPIIDQHMTSLTHEADIANLTSELDQSLSIIEYPSDAGSSFQLNVEGNDSVTPKPRRRGRPVGSKNKKKTPASIKWEVGQSRVKRIRTNDPVFTPNPTRRNLTDQLLQLHNDTMQDLNITRAMQERIRREIETPEQTQERQSHDAQSQRKRRANETNDEMKIRLKSDAASHRNRKNNETPAQKADRLKKAAEKQKDKRANETPEQRAARLQKNRDYYAKNKVVETEQERMDRLGLIVQQLRQQRHTLPTHMLWSILRQTIEEVDDQGELINVCEFCGALYWSGEVNSAGVYTKCCERNKIVVPQLDRIHPLIDLWTNAANRTGLDLVNSNDFLTNIRQYNALFALCAVKSNFDPKDLDNNRNDRGRMNARNQYLLPYMYKCHGAMYYR</sequence>
<feature type="region of interest" description="Disordered" evidence="1">
    <location>
        <begin position="49"/>
        <end position="78"/>
    </location>
</feature>
<proteinExistence type="predicted"/>
<dbReference type="GO" id="GO:0004386">
    <property type="term" value="F:helicase activity"/>
    <property type="evidence" value="ECO:0007669"/>
    <property type="project" value="UniProtKB-KW"/>
</dbReference>
<feature type="domain" description="STPR" evidence="2">
    <location>
        <begin position="189"/>
        <end position="247"/>
    </location>
</feature>
<accession>A0A3M7PQ79</accession>
<feature type="compositionally biased region" description="Basic and acidic residues" evidence="1">
    <location>
        <begin position="189"/>
        <end position="216"/>
    </location>
</feature>
<organism evidence="3 4">
    <name type="scientific">Brachionus plicatilis</name>
    <name type="common">Marine rotifer</name>
    <name type="synonym">Brachionus muelleri</name>
    <dbReference type="NCBI Taxonomy" id="10195"/>
    <lineage>
        <taxon>Eukaryota</taxon>
        <taxon>Metazoa</taxon>
        <taxon>Spiralia</taxon>
        <taxon>Gnathifera</taxon>
        <taxon>Rotifera</taxon>
        <taxon>Eurotatoria</taxon>
        <taxon>Monogononta</taxon>
        <taxon>Pseudotrocha</taxon>
        <taxon>Ploima</taxon>
        <taxon>Brachionidae</taxon>
        <taxon>Brachionus</taxon>
    </lineage>
</organism>
<evidence type="ECO:0000259" key="2">
    <source>
        <dbReference type="Pfam" id="PF21107"/>
    </source>
</evidence>
<dbReference type="OrthoDB" id="10057854at2759"/>
<protein>
    <submittedName>
        <fullName evidence="3">DEAD-box ATP-dependent RNA helicase 42-like</fullName>
    </submittedName>
</protein>
<dbReference type="EMBL" id="REGN01009374">
    <property type="protein sequence ID" value="RNA01307.1"/>
    <property type="molecule type" value="Genomic_DNA"/>
</dbReference>
<dbReference type="Pfam" id="PF21107">
    <property type="entry name" value="STPRs"/>
    <property type="match status" value="1"/>
</dbReference>
<reference evidence="3 4" key="1">
    <citation type="journal article" date="2018" name="Sci. Rep.">
        <title>Genomic signatures of local adaptation to the degree of environmental predictability in rotifers.</title>
        <authorList>
            <person name="Franch-Gras L."/>
            <person name="Hahn C."/>
            <person name="Garcia-Roger E.M."/>
            <person name="Carmona M.J."/>
            <person name="Serra M."/>
            <person name="Gomez A."/>
        </authorList>
    </citation>
    <scope>NUCLEOTIDE SEQUENCE [LARGE SCALE GENOMIC DNA]</scope>
    <source>
        <strain evidence="3">HYR1</strain>
    </source>
</reference>
<feature type="region of interest" description="Disordered" evidence="1">
    <location>
        <begin position="137"/>
        <end position="216"/>
    </location>
</feature>
<dbReference type="Proteomes" id="UP000276133">
    <property type="component" value="Unassembled WGS sequence"/>
</dbReference>
<evidence type="ECO:0000313" key="3">
    <source>
        <dbReference type="EMBL" id="RNA01307.1"/>
    </source>
</evidence>
<gene>
    <name evidence="3" type="ORF">BpHYR1_031689</name>
</gene>
<keyword evidence="3" id="KW-0378">Hydrolase</keyword>
<feature type="compositionally biased region" description="Basic and acidic residues" evidence="1">
    <location>
        <begin position="137"/>
        <end position="176"/>
    </location>
</feature>
<dbReference type="InterPro" id="IPR048998">
    <property type="entry name" value="STPR"/>
</dbReference>
<keyword evidence="3" id="KW-0067">ATP-binding</keyword>
<evidence type="ECO:0000313" key="4">
    <source>
        <dbReference type="Proteomes" id="UP000276133"/>
    </source>
</evidence>
<dbReference type="AlphaFoldDB" id="A0A3M7PQ79"/>
<evidence type="ECO:0000256" key="1">
    <source>
        <dbReference type="SAM" id="MobiDB-lite"/>
    </source>
</evidence>
<keyword evidence="3" id="KW-0347">Helicase</keyword>
<feature type="compositionally biased region" description="Basic residues" evidence="1">
    <location>
        <begin position="60"/>
        <end position="76"/>
    </location>
</feature>
<name>A0A3M7PQ79_BRAPC</name>